<dbReference type="EMBL" id="RKHQ01000001">
    <property type="protein sequence ID" value="ROR95968.1"/>
    <property type="molecule type" value="Genomic_DNA"/>
</dbReference>
<dbReference type="NCBIfam" id="NF003611">
    <property type="entry name" value="PRK05257.3-2"/>
    <property type="match status" value="1"/>
</dbReference>
<dbReference type="Gene3D" id="3.30.9.10">
    <property type="entry name" value="D-Amino Acid Oxidase, subunit A, domain 2"/>
    <property type="match status" value="1"/>
</dbReference>
<accession>A0A3N2D8K5</accession>
<gene>
    <name evidence="8" type="primary">mqo</name>
    <name evidence="10" type="ORF">EDD28_0537</name>
</gene>
<sequence length="510" mass="54815">MDPAVTSAPSGSRVARGSRRPRSTRPATPPVDYVLIGGGIMSATLAVLLSELDPGASIHVFERLPEPADESSNPWRNAGTGHAALCELNYTPQRADGSIDITKAVAVNEQFHASRELWAHLAGTGAIDGEDSFLSPVPHMTFVSGQDGVDYLRARYEALSAHPNFADMEYSEDLGEIAEWAPLLAAGRPADGPVAATRVRSGTDVDFGRLTTELFDAARARGATVHLGQEVRSIRRCGPGWRLTVRDRSWQTIGEPRTVDARFVFVGAGGGALRLLQGTRIPEIRGYGGFPIAGQFLRTFDEDLVARHHAKVYGRAEVGAPPMSVPHLDTRVVDGRTALMFGPFAGFSVKFLVHGSMFDALRTVRLHNVRSMLSVARDNLDLVKYLVKELIASPAARLRTMRGFFPAATQEPWTLINAGQRVQIIKPHPTKGGTLEFGTEVIASADGTVAGLLGASPGASTAAFAMAKVIKTCFGDEHPEWVERLHEIMPSLVVAGDDKRKDPAKPAGPV</sequence>
<keyword evidence="7 8" id="KW-0560">Oxidoreductase</keyword>
<dbReference type="NCBIfam" id="NF003606">
    <property type="entry name" value="PRK05257.2-1"/>
    <property type="match status" value="1"/>
</dbReference>
<proteinExistence type="inferred from homology"/>
<dbReference type="Pfam" id="PF06039">
    <property type="entry name" value="Mqo"/>
    <property type="match status" value="1"/>
</dbReference>
<dbReference type="UniPathway" id="UPA00223">
    <property type="reaction ID" value="UER01008"/>
</dbReference>
<evidence type="ECO:0000256" key="8">
    <source>
        <dbReference type="HAMAP-Rule" id="MF_00212"/>
    </source>
</evidence>
<dbReference type="AlphaFoldDB" id="A0A3N2D8K5"/>
<evidence type="ECO:0000256" key="4">
    <source>
        <dbReference type="ARBA" id="ARBA00022532"/>
    </source>
</evidence>
<dbReference type="HAMAP" id="MF_00212">
    <property type="entry name" value="MQO"/>
    <property type="match status" value="1"/>
</dbReference>
<name>A0A3N2D8K5_9MICO</name>
<dbReference type="InterPro" id="IPR036188">
    <property type="entry name" value="FAD/NAD-bd_sf"/>
</dbReference>
<dbReference type="GO" id="GO:0047545">
    <property type="term" value="F:(S)-2-hydroxyglutarate dehydrogenase activity"/>
    <property type="evidence" value="ECO:0007669"/>
    <property type="project" value="TreeGrafter"/>
</dbReference>
<dbReference type="NCBIfam" id="TIGR01320">
    <property type="entry name" value="mal_quin_oxido"/>
    <property type="match status" value="1"/>
</dbReference>
<keyword evidence="6 8" id="KW-0274">FAD</keyword>
<comment type="pathway">
    <text evidence="3 8">Carbohydrate metabolism; tricarboxylic acid cycle; oxaloacetate from (S)-malate (quinone route): step 1/1.</text>
</comment>
<evidence type="ECO:0000256" key="3">
    <source>
        <dbReference type="ARBA" id="ARBA00005012"/>
    </source>
</evidence>
<dbReference type="SUPFAM" id="SSF51905">
    <property type="entry name" value="FAD/NAD(P)-binding domain"/>
    <property type="match status" value="1"/>
</dbReference>
<evidence type="ECO:0000256" key="9">
    <source>
        <dbReference type="SAM" id="MobiDB-lite"/>
    </source>
</evidence>
<evidence type="ECO:0000313" key="10">
    <source>
        <dbReference type="EMBL" id="ROR95968.1"/>
    </source>
</evidence>
<organism evidence="10 11">
    <name type="scientific">Salana multivorans</name>
    <dbReference type="NCBI Taxonomy" id="120377"/>
    <lineage>
        <taxon>Bacteria</taxon>
        <taxon>Bacillati</taxon>
        <taxon>Actinomycetota</taxon>
        <taxon>Actinomycetes</taxon>
        <taxon>Micrococcales</taxon>
        <taxon>Beutenbergiaceae</taxon>
        <taxon>Salana</taxon>
    </lineage>
</organism>
<comment type="caution">
    <text evidence="10">The sequence shown here is derived from an EMBL/GenBank/DDBJ whole genome shotgun (WGS) entry which is preliminary data.</text>
</comment>
<dbReference type="InterPro" id="IPR006231">
    <property type="entry name" value="MQO"/>
</dbReference>
<evidence type="ECO:0000256" key="2">
    <source>
        <dbReference type="ARBA" id="ARBA00001974"/>
    </source>
</evidence>
<dbReference type="GO" id="GO:0008924">
    <property type="term" value="F:L-malate dehydrogenase (quinone) activity"/>
    <property type="evidence" value="ECO:0007669"/>
    <property type="project" value="UniProtKB-UniRule"/>
</dbReference>
<dbReference type="GO" id="GO:0006099">
    <property type="term" value="P:tricarboxylic acid cycle"/>
    <property type="evidence" value="ECO:0007669"/>
    <property type="project" value="UniProtKB-UniRule"/>
</dbReference>
<evidence type="ECO:0000256" key="1">
    <source>
        <dbReference type="ARBA" id="ARBA00001139"/>
    </source>
</evidence>
<evidence type="ECO:0000256" key="5">
    <source>
        <dbReference type="ARBA" id="ARBA00022630"/>
    </source>
</evidence>
<reference evidence="10 11" key="1">
    <citation type="submission" date="2018-11" db="EMBL/GenBank/DDBJ databases">
        <title>Sequencing the genomes of 1000 actinobacteria strains.</title>
        <authorList>
            <person name="Klenk H.-P."/>
        </authorList>
    </citation>
    <scope>NUCLEOTIDE SEQUENCE [LARGE SCALE GENOMIC DNA]</scope>
    <source>
        <strain evidence="10 11">DSM 13521</strain>
    </source>
</reference>
<keyword evidence="4 8" id="KW-0816">Tricarboxylic acid cycle</keyword>
<evidence type="ECO:0000256" key="7">
    <source>
        <dbReference type="ARBA" id="ARBA00023002"/>
    </source>
</evidence>
<evidence type="ECO:0000256" key="6">
    <source>
        <dbReference type="ARBA" id="ARBA00022827"/>
    </source>
</evidence>
<feature type="region of interest" description="Disordered" evidence="9">
    <location>
        <begin position="1"/>
        <end position="30"/>
    </location>
</feature>
<evidence type="ECO:0000313" key="11">
    <source>
        <dbReference type="Proteomes" id="UP000275356"/>
    </source>
</evidence>
<protein>
    <recommendedName>
        <fullName evidence="8">Probable malate:quinone oxidoreductase</fullName>
        <ecNumber evidence="8">1.1.5.4</ecNumber>
    </recommendedName>
    <alternativeName>
        <fullName evidence="8">MQO</fullName>
    </alternativeName>
    <alternativeName>
        <fullName evidence="8">Malate dehydrogenase [quinone]</fullName>
    </alternativeName>
</protein>
<dbReference type="Proteomes" id="UP000275356">
    <property type="component" value="Unassembled WGS sequence"/>
</dbReference>
<comment type="cofactor">
    <cofactor evidence="2 8">
        <name>FAD</name>
        <dbReference type="ChEBI" id="CHEBI:57692"/>
    </cofactor>
</comment>
<keyword evidence="5 8" id="KW-0285">Flavoprotein</keyword>
<dbReference type="PANTHER" id="PTHR43104">
    <property type="entry name" value="L-2-HYDROXYGLUTARATE DEHYDROGENASE, MITOCHONDRIAL"/>
    <property type="match status" value="1"/>
</dbReference>
<comment type="similarity">
    <text evidence="8">Belongs to the MQO family.</text>
</comment>
<keyword evidence="11" id="KW-1185">Reference proteome</keyword>
<dbReference type="Gene3D" id="3.50.50.60">
    <property type="entry name" value="FAD/NAD(P)-binding domain"/>
    <property type="match status" value="1"/>
</dbReference>
<dbReference type="EC" id="1.1.5.4" evidence="8"/>
<dbReference type="PANTHER" id="PTHR43104:SF2">
    <property type="entry name" value="L-2-HYDROXYGLUTARATE DEHYDROGENASE, MITOCHONDRIAL"/>
    <property type="match status" value="1"/>
</dbReference>
<comment type="catalytic activity">
    <reaction evidence="1 8">
        <text>(S)-malate + a quinone = a quinol + oxaloacetate</text>
        <dbReference type="Rhea" id="RHEA:46012"/>
        <dbReference type="ChEBI" id="CHEBI:15589"/>
        <dbReference type="ChEBI" id="CHEBI:16452"/>
        <dbReference type="ChEBI" id="CHEBI:24646"/>
        <dbReference type="ChEBI" id="CHEBI:132124"/>
        <dbReference type="EC" id="1.1.5.4"/>
    </reaction>
</comment>